<dbReference type="Proteomes" id="UP000823882">
    <property type="component" value="Unassembled WGS sequence"/>
</dbReference>
<organism evidence="2 3">
    <name type="scientific">Candidatus Intestinimonas pullistercoris</name>
    <dbReference type="NCBI Taxonomy" id="2838623"/>
    <lineage>
        <taxon>Bacteria</taxon>
        <taxon>Bacillati</taxon>
        <taxon>Bacillota</taxon>
        <taxon>Clostridia</taxon>
        <taxon>Eubacteriales</taxon>
        <taxon>Intestinimonas</taxon>
    </lineage>
</organism>
<gene>
    <name evidence="2" type="ORF">H9701_07820</name>
</gene>
<evidence type="ECO:0000256" key="1">
    <source>
        <dbReference type="SAM" id="Coils"/>
    </source>
</evidence>
<protein>
    <submittedName>
        <fullName evidence="2">Uncharacterized protein</fullName>
    </submittedName>
</protein>
<reference evidence="2" key="1">
    <citation type="journal article" date="2021" name="PeerJ">
        <title>Extensive microbial diversity within the chicken gut microbiome revealed by metagenomics and culture.</title>
        <authorList>
            <person name="Gilroy R."/>
            <person name="Ravi A."/>
            <person name="Getino M."/>
            <person name="Pursley I."/>
            <person name="Horton D.L."/>
            <person name="Alikhan N.F."/>
            <person name="Baker D."/>
            <person name="Gharbi K."/>
            <person name="Hall N."/>
            <person name="Watson M."/>
            <person name="Adriaenssens E.M."/>
            <person name="Foster-Nyarko E."/>
            <person name="Jarju S."/>
            <person name="Secka A."/>
            <person name="Antonio M."/>
            <person name="Oren A."/>
            <person name="Chaudhuri R.R."/>
            <person name="La Ragione R."/>
            <person name="Hildebrand F."/>
            <person name="Pallen M.J."/>
        </authorList>
    </citation>
    <scope>NUCLEOTIDE SEQUENCE</scope>
    <source>
        <strain evidence="2">CHK186-1790</strain>
    </source>
</reference>
<accession>A0A9D2T0V4</accession>
<sequence length="72" mass="8540">METLKIILEPSEEVQSLRRRVAELEGKLEEMRAQRDRAEYKYGCEVVINGELVDLCREHGLRVREALRSRPW</sequence>
<comment type="caution">
    <text evidence="2">The sequence shown here is derived from an EMBL/GenBank/DDBJ whole genome shotgun (WGS) entry which is preliminary data.</text>
</comment>
<keyword evidence="1" id="KW-0175">Coiled coil</keyword>
<proteinExistence type="predicted"/>
<evidence type="ECO:0000313" key="3">
    <source>
        <dbReference type="Proteomes" id="UP000823882"/>
    </source>
</evidence>
<reference evidence="2" key="2">
    <citation type="submission" date="2021-04" db="EMBL/GenBank/DDBJ databases">
        <authorList>
            <person name="Gilroy R."/>
        </authorList>
    </citation>
    <scope>NUCLEOTIDE SEQUENCE</scope>
    <source>
        <strain evidence="2">CHK186-1790</strain>
    </source>
</reference>
<name>A0A9D2T0V4_9FIRM</name>
<evidence type="ECO:0000313" key="2">
    <source>
        <dbReference type="EMBL" id="HJC41444.1"/>
    </source>
</evidence>
<dbReference type="AlphaFoldDB" id="A0A9D2T0V4"/>
<dbReference type="EMBL" id="DWWJ01000139">
    <property type="protein sequence ID" value="HJC41444.1"/>
    <property type="molecule type" value="Genomic_DNA"/>
</dbReference>
<feature type="coiled-coil region" evidence="1">
    <location>
        <begin position="14"/>
        <end position="41"/>
    </location>
</feature>